<sequence>MSIAARLARFALTEDPGSPAARRFARLSLFDWATAGLAGRSEPVAIAARRMAASEAGAGASLIGGGTATPRAAALANGTTSHALDCDDTHFLHIGHPSVVVMSAALAMAEMEGSSGQAFLDALVVGLEATCRVGDWLGRSHYEAGFHQTGTAGAFGATVAAGRLAGLDEAAMIFALGLATTRASGLKSQMGTMAKPLNAGFAAEAGVTCALLARAGVASNPNGFEDRQGFGPTHAGTGHMAAFDGLGETWVFPDISYKFHACCHGLHATLEALRSLRDDGLAPDAIRSVTISTNPRWFDVCNKPEPATGLEAKFSYRLVTAMALHGLDTADLAVYDAANCVRPDLVALRDRVTVEADPSLTDTQSRVSVETGDGRQLTASHDLLAAADPDTIETRLAAKSATLLGHDLSGALLQAVDSLSEAADVTALATLLATKAPAD</sequence>
<dbReference type="Pfam" id="PF19305">
    <property type="entry name" value="MmgE_PrpD_C"/>
    <property type="match status" value="1"/>
</dbReference>
<dbReference type="Pfam" id="PF03972">
    <property type="entry name" value="MmgE_PrpD_N"/>
    <property type="match status" value="1"/>
</dbReference>
<dbReference type="Gene3D" id="3.30.1330.120">
    <property type="entry name" value="2-methylcitrate dehydratase PrpD"/>
    <property type="match status" value="1"/>
</dbReference>
<comment type="similarity">
    <text evidence="1">Belongs to the PrpD family.</text>
</comment>
<dbReference type="GO" id="GO:0016829">
    <property type="term" value="F:lyase activity"/>
    <property type="evidence" value="ECO:0007669"/>
    <property type="project" value="InterPro"/>
</dbReference>
<feature type="domain" description="MmgE/PrpD N-terminal" evidence="2">
    <location>
        <begin position="6"/>
        <end position="235"/>
    </location>
</feature>
<evidence type="ECO:0000256" key="1">
    <source>
        <dbReference type="ARBA" id="ARBA00006174"/>
    </source>
</evidence>
<accession>A0A0P0YZS7</accession>
<name>A0A0P0YZS7_9HYPH</name>
<feature type="domain" description="MmgE/PrpD C-terminal" evidence="3">
    <location>
        <begin position="260"/>
        <end position="380"/>
    </location>
</feature>
<dbReference type="EMBL" id="LC066374">
    <property type="protein sequence ID" value="BAT26856.1"/>
    <property type="molecule type" value="Genomic_DNA"/>
</dbReference>
<dbReference type="InterPro" id="IPR042188">
    <property type="entry name" value="MmgE/PrpD_sf_2"/>
</dbReference>
<dbReference type="PANTHER" id="PTHR16943:SF8">
    <property type="entry name" value="2-METHYLCITRATE DEHYDRATASE"/>
    <property type="match status" value="1"/>
</dbReference>
<dbReference type="InterPro" id="IPR042183">
    <property type="entry name" value="MmgE/PrpD_sf_1"/>
</dbReference>
<protein>
    <submittedName>
        <fullName evidence="4">Possible MmgE/PrpD family protein</fullName>
    </submittedName>
</protein>
<proteinExistence type="inferred from homology"/>
<evidence type="ECO:0000259" key="2">
    <source>
        <dbReference type="Pfam" id="PF03972"/>
    </source>
</evidence>
<evidence type="ECO:0000313" key="4">
    <source>
        <dbReference type="EMBL" id="BAT26856.1"/>
    </source>
</evidence>
<dbReference type="InterPro" id="IPR045337">
    <property type="entry name" value="MmgE_PrpD_C"/>
</dbReference>
<dbReference type="SUPFAM" id="SSF103378">
    <property type="entry name" value="2-methylcitrate dehydratase PrpD"/>
    <property type="match status" value="1"/>
</dbReference>
<evidence type="ECO:0000259" key="3">
    <source>
        <dbReference type="Pfam" id="PF19305"/>
    </source>
</evidence>
<reference evidence="4" key="1">
    <citation type="journal article" date="2015" name="Proc. Natl. Acad. Sci. U.S.A.">
        <title>Bacterial clade with the ribosomal RNA operon on a small plasmid rather than the chromosome.</title>
        <authorList>
            <person name="Anda M."/>
            <person name="Ohtsubo Y."/>
            <person name="Okubo T."/>
            <person name="Sugawara M."/>
            <person name="Nagata Y."/>
            <person name="Tsuda M."/>
            <person name="Minamisawa K."/>
            <person name="Mitsui H."/>
        </authorList>
    </citation>
    <scope>NUCLEOTIDE SEQUENCE</scope>
    <source>
        <strain evidence="4">DSM 14790</strain>
    </source>
</reference>
<dbReference type="InterPro" id="IPR036148">
    <property type="entry name" value="MmgE/PrpD_sf"/>
</dbReference>
<dbReference type="RefSeq" id="WP_024350465.1">
    <property type="nucleotide sequence ID" value="NZ_BBWN01000016.1"/>
</dbReference>
<dbReference type="InterPro" id="IPR045336">
    <property type="entry name" value="MmgE_PrpD_N"/>
</dbReference>
<dbReference type="PANTHER" id="PTHR16943">
    <property type="entry name" value="2-METHYLCITRATE DEHYDRATASE-RELATED"/>
    <property type="match status" value="1"/>
</dbReference>
<dbReference type="Gene3D" id="1.10.4100.10">
    <property type="entry name" value="2-methylcitrate dehydratase PrpD"/>
    <property type="match status" value="1"/>
</dbReference>
<dbReference type="InterPro" id="IPR005656">
    <property type="entry name" value="MmgE_PrpD"/>
</dbReference>
<dbReference type="AlphaFoldDB" id="A0A0P0YZS7"/>
<organism evidence="4">
    <name type="scientific">Aurantimonas coralicida</name>
    <dbReference type="NCBI Taxonomy" id="182270"/>
    <lineage>
        <taxon>Bacteria</taxon>
        <taxon>Pseudomonadati</taxon>
        <taxon>Pseudomonadota</taxon>
        <taxon>Alphaproteobacteria</taxon>
        <taxon>Hyphomicrobiales</taxon>
        <taxon>Aurantimonadaceae</taxon>
        <taxon>Aurantimonas</taxon>
    </lineage>
</organism>